<organism evidence="1 2">
    <name type="scientific">Halalkalibacter oceani</name>
    <dbReference type="NCBI Taxonomy" id="1653776"/>
    <lineage>
        <taxon>Bacteria</taxon>
        <taxon>Bacillati</taxon>
        <taxon>Bacillota</taxon>
        <taxon>Bacilli</taxon>
        <taxon>Bacillales</taxon>
        <taxon>Bacillaceae</taxon>
        <taxon>Halalkalibacter</taxon>
    </lineage>
</organism>
<dbReference type="InterPro" id="IPR007325">
    <property type="entry name" value="KFase/CYL"/>
</dbReference>
<dbReference type="PANTHER" id="PTHR31118:SF12">
    <property type="entry name" value="CYCLASE-LIKE PROTEIN 2"/>
    <property type="match status" value="1"/>
</dbReference>
<protein>
    <submittedName>
        <fullName evidence="1">Cyclase family protein</fullName>
    </submittedName>
</protein>
<gene>
    <name evidence="1" type="ORF">M3202_06975</name>
</gene>
<evidence type="ECO:0000313" key="2">
    <source>
        <dbReference type="Proteomes" id="UP001139179"/>
    </source>
</evidence>
<evidence type="ECO:0000313" key="1">
    <source>
        <dbReference type="EMBL" id="MCM3713823.1"/>
    </source>
</evidence>
<dbReference type="Proteomes" id="UP001139179">
    <property type="component" value="Unassembled WGS sequence"/>
</dbReference>
<dbReference type="RefSeq" id="WP_251222615.1">
    <property type="nucleotide sequence ID" value="NZ_JAMBOL010000003.1"/>
</dbReference>
<reference evidence="1" key="1">
    <citation type="submission" date="2022-05" db="EMBL/GenBank/DDBJ databases">
        <title>Comparative Genomics of Spacecraft Associated Microbes.</title>
        <authorList>
            <person name="Tran M.T."/>
            <person name="Wright A."/>
            <person name="Seuylemezian A."/>
            <person name="Eisen J."/>
            <person name="Coil D."/>
        </authorList>
    </citation>
    <scope>NUCLEOTIDE SEQUENCE</scope>
    <source>
        <strain evidence="1">214.1.1</strain>
    </source>
</reference>
<dbReference type="Pfam" id="PF04199">
    <property type="entry name" value="Cyclase"/>
    <property type="match status" value="1"/>
</dbReference>
<dbReference type="SUPFAM" id="SSF102198">
    <property type="entry name" value="Putative cyclase"/>
    <property type="match status" value="1"/>
</dbReference>
<dbReference type="PANTHER" id="PTHR31118">
    <property type="entry name" value="CYCLASE-LIKE PROTEIN 2"/>
    <property type="match status" value="1"/>
</dbReference>
<dbReference type="InterPro" id="IPR037175">
    <property type="entry name" value="KFase_sf"/>
</dbReference>
<dbReference type="EMBL" id="JAMBOL010000003">
    <property type="protein sequence ID" value="MCM3713823.1"/>
    <property type="molecule type" value="Genomic_DNA"/>
</dbReference>
<proteinExistence type="predicted"/>
<name>A0A9X2DP16_9BACI</name>
<accession>A0A9X2DP16</accession>
<sequence>MKIIDLSQEIFKGQPVYPGHQPTVVFPMTELKDIGGGKRSFAVNTILMSEHAGTHTDSFIHMDGNPDAKSIEEIELERFAGPAVCLDVSDVPDSDYITKDHLINGCEQARLDLTGIKIVLLYTGTYERHFPKPVYNQQNPGLNREATEWLADQGVQHIGIDAVSIDVSPHKGEEWKPAHTVCAERNLLNTENLGDLREVAGKRFLYIGLPLKIKKGTAGLTRAAAILNAEIVEGGLR</sequence>
<dbReference type="GO" id="GO:0004061">
    <property type="term" value="F:arylformamidase activity"/>
    <property type="evidence" value="ECO:0007669"/>
    <property type="project" value="InterPro"/>
</dbReference>
<keyword evidence="2" id="KW-1185">Reference proteome</keyword>
<comment type="caution">
    <text evidence="1">The sequence shown here is derived from an EMBL/GenBank/DDBJ whole genome shotgun (WGS) entry which is preliminary data.</text>
</comment>
<dbReference type="Gene3D" id="3.50.30.50">
    <property type="entry name" value="Putative cyclase"/>
    <property type="match status" value="1"/>
</dbReference>
<dbReference type="GO" id="GO:0019441">
    <property type="term" value="P:L-tryptophan catabolic process to kynurenine"/>
    <property type="evidence" value="ECO:0007669"/>
    <property type="project" value="InterPro"/>
</dbReference>
<dbReference type="AlphaFoldDB" id="A0A9X2DP16"/>